<reference evidence="2 3" key="1">
    <citation type="submission" date="2018-04" db="EMBL/GenBank/DDBJ databases">
        <title>The genome of golden apple snail Pomacea canaliculata provides insight into stress tolerance and invasive adaptation.</title>
        <authorList>
            <person name="Liu C."/>
            <person name="Liu B."/>
            <person name="Ren Y."/>
            <person name="Zhang Y."/>
            <person name="Wang H."/>
            <person name="Li S."/>
            <person name="Jiang F."/>
            <person name="Yin L."/>
            <person name="Zhang G."/>
            <person name="Qian W."/>
            <person name="Fan W."/>
        </authorList>
    </citation>
    <scope>NUCLEOTIDE SEQUENCE [LARGE SCALE GENOMIC DNA]</scope>
    <source>
        <strain evidence="2">SZHN2017</strain>
        <tissue evidence="2">Muscle</tissue>
    </source>
</reference>
<dbReference type="AlphaFoldDB" id="A0A2T7PX66"/>
<evidence type="ECO:0000313" key="2">
    <source>
        <dbReference type="EMBL" id="PVD38015.1"/>
    </source>
</evidence>
<accession>A0A2T7PX66</accession>
<name>A0A2T7PX66_POMCA</name>
<evidence type="ECO:0008006" key="4">
    <source>
        <dbReference type="Google" id="ProtNLM"/>
    </source>
</evidence>
<dbReference type="OrthoDB" id="5951731at2759"/>
<dbReference type="InterPro" id="IPR024079">
    <property type="entry name" value="MetalloPept_cat_dom_sf"/>
</dbReference>
<gene>
    <name evidence="2" type="ORF">C0Q70_00620</name>
</gene>
<dbReference type="PANTHER" id="PTHR45702:SF2">
    <property type="entry name" value="KUZBANIAN, ISOFORM A"/>
    <property type="match status" value="1"/>
</dbReference>
<protein>
    <recommendedName>
        <fullName evidence="4">Disintegrin domain-containing protein</fullName>
    </recommendedName>
</protein>
<comment type="caution">
    <text evidence="2">The sequence shown here is derived from an EMBL/GenBank/DDBJ whole genome shotgun (WGS) entry which is preliminary data.</text>
</comment>
<evidence type="ECO:0000256" key="1">
    <source>
        <dbReference type="SAM" id="MobiDB-lite"/>
    </source>
</evidence>
<dbReference type="Gene3D" id="3.40.390.10">
    <property type="entry name" value="Collagenase (Catalytic Domain)"/>
    <property type="match status" value="1"/>
</dbReference>
<dbReference type="GO" id="GO:0005886">
    <property type="term" value="C:plasma membrane"/>
    <property type="evidence" value="ECO:0007669"/>
    <property type="project" value="TreeGrafter"/>
</dbReference>
<proteinExistence type="predicted"/>
<dbReference type="InterPro" id="IPR036436">
    <property type="entry name" value="Disintegrin_dom_sf"/>
</dbReference>
<dbReference type="InterPro" id="IPR051489">
    <property type="entry name" value="ADAM_Metalloproteinase"/>
</dbReference>
<feature type="region of interest" description="Disordered" evidence="1">
    <location>
        <begin position="1"/>
        <end position="38"/>
    </location>
</feature>
<organism evidence="2 3">
    <name type="scientific">Pomacea canaliculata</name>
    <name type="common">Golden apple snail</name>
    <dbReference type="NCBI Taxonomy" id="400727"/>
    <lineage>
        <taxon>Eukaryota</taxon>
        <taxon>Metazoa</taxon>
        <taxon>Spiralia</taxon>
        <taxon>Lophotrochozoa</taxon>
        <taxon>Mollusca</taxon>
        <taxon>Gastropoda</taxon>
        <taxon>Caenogastropoda</taxon>
        <taxon>Architaenioglossa</taxon>
        <taxon>Ampullarioidea</taxon>
        <taxon>Ampullariidae</taxon>
        <taxon>Pomacea</taxon>
    </lineage>
</organism>
<dbReference type="PANTHER" id="PTHR45702">
    <property type="entry name" value="ADAM10/ADAM17 METALLOPEPTIDASE FAMILY MEMBER"/>
    <property type="match status" value="1"/>
</dbReference>
<keyword evidence="3" id="KW-1185">Reference proteome</keyword>
<evidence type="ECO:0000313" key="3">
    <source>
        <dbReference type="Proteomes" id="UP000245119"/>
    </source>
</evidence>
<dbReference type="Proteomes" id="UP000245119">
    <property type="component" value="Linkage Group LG1"/>
</dbReference>
<dbReference type="GO" id="GO:0007219">
    <property type="term" value="P:Notch signaling pathway"/>
    <property type="evidence" value="ECO:0007669"/>
    <property type="project" value="TreeGrafter"/>
</dbReference>
<feature type="compositionally biased region" description="Basic and acidic residues" evidence="1">
    <location>
        <begin position="1"/>
        <end position="13"/>
    </location>
</feature>
<dbReference type="GO" id="GO:0004222">
    <property type="term" value="F:metalloendopeptidase activity"/>
    <property type="evidence" value="ECO:0007669"/>
    <property type="project" value="TreeGrafter"/>
</dbReference>
<dbReference type="Gene3D" id="4.10.70.10">
    <property type="entry name" value="Disintegrin domain"/>
    <property type="match status" value="2"/>
</dbReference>
<dbReference type="EMBL" id="PZQS01000001">
    <property type="protein sequence ID" value="PVD38015.1"/>
    <property type="molecule type" value="Genomic_DNA"/>
</dbReference>
<dbReference type="GO" id="GO:0006509">
    <property type="term" value="P:membrane protein ectodomain proteolysis"/>
    <property type="evidence" value="ECO:0007669"/>
    <property type="project" value="TreeGrafter"/>
</dbReference>
<sequence length="281" mass="31075">MTERNDSPDDNRHNWGSPHDPEGECSPSDQEGGRYIMYPSAPPQIQINSMFTSELTRQSAQDEIHCGNGVVDIREECDAGADGLEGKDKCCSSICLLRENARCRQFPFYLQQGECVPKEDAACGNEASALTADVLPRTVRSLEIRIIGATEPACVIVMRPMPANTAVRRTLATRNTANVSQQKRLLVFENPATTQGKCVPEEDVPCGNGVLDKNEECDAGEESVKNQDKCCNRTCHLKESAQCRGQCINGRCITTYCKELGEKDNRRYRACMCDHDGEIFA</sequence>